<protein>
    <submittedName>
        <fullName evidence="4">ABC transporter ATP-binding protein</fullName>
    </submittedName>
</protein>
<keyword evidence="5" id="KW-1185">Reference proteome</keyword>
<keyword evidence="1" id="KW-0547">Nucleotide-binding</keyword>
<organism evidence="4 5">
    <name type="scientific">Actinomyces israelii</name>
    <dbReference type="NCBI Taxonomy" id="1659"/>
    <lineage>
        <taxon>Bacteria</taxon>
        <taxon>Bacillati</taxon>
        <taxon>Actinomycetota</taxon>
        <taxon>Actinomycetes</taxon>
        <taxon>Actinomycetales</taxon>
        <taxon>Actinomycetaceae</taxon>
        <taxon>Actinomyces</taxon>
    </lineage>
</organism>
<proteinExistence type="predicted"/>
<gene>
    <name evidence="4" type="ORF">OHJ16_14805</name>
</gene>
<dbReference type="GO" id="GO:0005524">
    <property type="term" value="F:ATP binding"/>
    <property type="evidence" value="ECO:0007669"/>
    <property type="project" value="UniProtKB-KW"/>
</dbReference>
<evidence type="ECO:0000256" key="2">
    <source>
        <dbReference type="ARBA" id="ARBA00022840"/>
    </source>
</evidence>
<evidence type="ECO:0000313" key="5">
    <source>
        <dbReference type="Proteomes" id="UP001072034"/>
    </source>
</evidence>
<dbReference type="RefSeq" id="WP_043563131.1">
    <property type="nucleotide sequence ID" value="NZ_JAPTMY010000046.1"/>
</dbReference>
<evidence type="ECO:0000313" key="4">
    <source>
        <dbReference type="EMBL" id="MCZ0859307.1"/>
    </source>
</evidence>
<dbReference type="SUPFAM" id="SSF52540">
    <property type="entry name" value="P-loop containing nucleoside triphosphate hydrolases"/>
    <property type="match status" value="1"/>
</dbReference>
<evidence type="ECO:0000256" key="1">
    <source>
        <dbReference type="ARBA" id="ARBA00022741"/>
    </source>
</evidence>
<dbReference type="PROSITE" id="PS50893">
    <property type="entry name" value="ABC_TRANSPORTER_2"/>
    <property type="match status" value="1"/>
</dbReference>
<dbReference type="PANTHER" id="PTHR43158:SF2">
    <property type="entry name" value="SKFA PEPTIDE EXPORT ATP-BINDING PROTEIN SKFE"/>
    <property type="match status" value="1"/>
</dbReference>
<keyword evidence="2 4" id="KW-0067">ATP-binding</keyword>
<sequence length="270" mass="28549">MTAPSDTPDAPDVVPGGPAIELTDLGYRYAGGGAAALSELTLTLRPGTLTGLLGRNGSGKTTLLSLAAGLRRPTSGSLTVAGRPAFDDGVTMTAAALLGGPRSLLEDIPIRRSLELWAVTRPGWDGQEAARLMEVFEVPLRTRPSRLSLGQRSALDAVFALSCRCPVLLLDEIHLGMDVVMRRRFWDELLALYLRERPTVVVSSHQVDEIEDLLEDVVVLHRGRLAAAGAADELRAAHSRPGQGLASLADALIDLTSGTALADSTEGELS</sequence>
<feature type="domain" description="ABC transporter" evidence="3">
    <location>
        <begin position="20"/>
        <end position="247"/>
    </location>
</feature>
<dbReference type="SMART" id="SM00382">
    <property type="entry name" value="AAA"/>
    <property type="match status" value="1"/>
</dbReference>
<dbReference type="PANTHER" id="PTHR43158">
    <property type="entry name" value="SKFA PEPTIDE EXPORT ATP-BINDING PROTEIN SKFE"/>
    <property type="match status" value="1"/>
</dbReference>
<dbReference type="Proteomes" id="UP001072034">
    <property type="component" value="Unassembled WGS sequence"/>
</dbReference>
<dbReference type="InterPro" id="IPR003439">
    <property type="entry name" value="ABC_transporter-like_ATP-bd"/>
</dbReference>
<dbReference type="Pfam" id="PF00005">
    <property type="entry name" value="ABC_tran"/>
    <property type="match status" value="1"/>
</dbReference>
<dbReference type="InterPro" id="IPR003593">
    <property type="entry name" value="AAA+_ATPase"/>
</dbReference>
<evidence type="ECO:0000259" key="3">
    <source>
        <dbReference type="PROSITE" id="PS50893"/>
    </source>
</evidence>
<dbReference type="EMBL" id="JAPTMY010000046">
    <property type="protein sequence ID" value="MCZ0859307.1"/>
    <property type="molecule type" value="Genomic_DNA"/>
</dbReference>
<accession>A0ABT4IC48</accession>
<dbReference type="Gene3D" id="3.40.50.300">
    <property type="entry name" value="P-loop containing nucleotide triphosphate hydrolases"/>
    <property type="match status" value="1"/>
</dbReference>
<dbReference type="InterPro" id="IPR027417">
    <property type="entry name" value="P-loop_NTPase"/>
</dbReference>
<comment type="caution">
    <text evidence="4">The sequence shown here is derived from an EMBL/GenBank/DDBJ whole genome shotgun (WGS) entry which is preliminary data.</text>
</comment>
<reference evidence="4" key="1">
    <citation type="submission" date="2022-10" db="EMBL/GenBank/DDBJ databases">
        <title>Genome sequence of Actinomyces israelii ATCC 10048.</title>
        <authorList>
            <person name="Watt R.M."/>
            <person name="Tong W.M."/>
        </authorList>
    </citation>
    <scope>NUCLEOTIDE SEQUENCE</scope>
    <source>
        <strain evidence="4">ATCC 10048</strain>
    </source>
</reference>
<name>A0ABT4IC48_9ACTO</name>